<accession>A0A1N7CLF2</accession>
<organism evidence="2 3">
    <name type="scientific">Microbispora rosea</name>
    <dbReference type="NCBI Taxonomy" id="58117"/>
    <lineage>
        <taxon>Bacteria</taxon>
        <taxon>Bacillati</taxon>
        <taxon>Actinomycetota</taxon>
        <taxon>Actinomycetes</taxon>
        <taxon>Streptosporangiales</taxon>
        <taxon>Streptosporangiaceae</taxon>
        <taxon>Microbispora</taxon>
    </lineage>
</organism>
<dbReference type="Gene3D" id="3.90.1200.10">
    <property type="match status" value="1"/>
</dbReference>
<dbReference type="InterPro" id="IPR011009">
    <property type="entry name" value="Kinase-like_dom_sf"/>
</dbReference>
<feature type="domain" description="Aminoglycoside phosphotransferase" evidence="1">
    <location>
        <begin position="45"/>
        <end position="254"/>
    </location>
</feature>
<dbReference type="STRING" id="58117.SAMN05421833_11263"/>
<keyword evidence="2" id="KW-0808">Transferase</keyword>
<dbReference type="OrthoDB" id="2410440at2"/>
<sequence length="367" mass="39777">MTDTSALHRFDPLALDAVPEVDALLERLGLGAFDGADLTAHIGRNDNWAGTTRGGARVFVKRVGDGSGEDLRRFRRIVTFDLLATRPELADVRGPRLLGYDIASRLVVFELLTGVSSGAELAAEDDFGEDLCHQAGRIVGALHACRPELSPVNMDGSPPPLPVVSTLDAVPLPMFQALSAAEVELWGILQSDTAMADALRDLRRAEDAAPRRLCHCDLRLDQFLVGDGLLHLTDWEEFRLGDPARDIGGFAGEWLYRAILGIPGAAEDGGELTHAEVLARGVRELDRLRPNILAFWRAYREACPEIDDGLATRAVRFAGWHMIDRGLARAAQNARLGAVDRAAAGIGRNALLEPERFVTTLGLGETL</sequence>
<dbReference type="NCBIfam" id="NF038156">
    <property type="entry name" value="lant_syn_V_LxmK"/>
    <property type="match status" value="1"/>
</dbReference>
<dbReference type="Proteomes" id="UP000186096">
    <property type="component" value="Unassembled WGS sequence"/>
</dbReference>
<dbReference type="GO" id="GO:0016740">
    <property type="term" value="F:transferase activity"/>
    <property type="evidence" value="ECO:0007669"/>
    <property type="project" value="UniProtKB-KW"/>
</dbReference>
<gene>
    <name evidence="2" type="ORF">SAMN05421833_11263</name>
</gene>
<dbReference type="EMBL" id="FTNI01000012">
    <property type="protein sequence ID" value="SIR64400.1"/>
    <property type="molecule type" value="Genomic_DNA"/>
</dbReference>
<evidence type="ECO:0000313" key="3">
    <source>
        <dbReference type="Proteomes" id="UP000186096"/>
    </source>
</evidence>
<dbReference type="RefSeq" id="WP_083744358.1">
    <property type="nucleotide sequence ID" value="NZ_FTNI01000012.1"/>
</dbReference>
<dbReference type="Pfam" id="PF01636">
    <property type="entry name" value="APH"/>
    <property type="match status" value="1"/>
</dbReference>
<dbReference type="SUPFAM" id="SSF56112">
    <property type="entry name" value="Protein kinase-like (PK-like)"/>
    <property type="match status" value="1"/>
</dbReference>
<name>A0A1N7CLF2_9ACTN</name>
<proteinExistence type="predicted"/>
<dbReference type="AlphaFoldDB" id="A0A1N7CLF2"/>
<evidence type="ECO:0000259" key="1">
    <source>
        <dbReference type="Pfam" id="PF01636"/>
    </source>
</evidence>
<dbReference type="InterPro" id="IPR002575">
    <property type="entry name" value="Aminoglycoside_PTrfase"/>
</dbReference>
<protein>
    <submittedName>
        <fullName evidence="2">Phosphotransferase enzyme family protein</fullName>
    </submittedName>
</protein>
<evidence type="ECO:0000313" key="2">
    <source>
        <dbReference type="EMBL" id="SIR64400.1"/>
    </source>
</evidence>
<reference evidence="3" key="1">
    <citation type="submission" date="2017-01" db="EMBL/GenBank/DDBJ databases">
        <authorList>
            <person name="Varghese N."/>
            <person name="Submissions S."/>
        </authorList>
    </citation>
    <scope>NUCLEOTIDE SEQUENCE [LARGE SCALE GENOMIC DNA]</scope>
    <source>
        <strain evidence="3">ATCC 12950</strain>
    </source>
</reference>
<keyword evidence="3" id="KW-1185">Reference proteome</keyword>